<feature type="signal peptide" evidence="1">
    <location>
        <begin position="1"/>
        <end position="18"/>
    </location>
</feature>
<feature type="chain" id="PRO_5038922348" description="Lipoprotein" evidence="1">
    <location>
        <begin position="19"/>
        <end position="186"/>
    </location>
</feature>
<dbReference type="PROSITE" id="PS51257">
    <property type="entry name" value="PROKAR_LIPOPROTEIN"/>
    <property type="match status" value="1"/>
</dbReference>
<evidence type="ECO:0000313" key="2">
    <source>
        <dbReference type="EMBL" id="ADU32061.1"/>
    </source>
</evidence>
<evidence type="ECO:0000256" key="1">
    <source>
        <dbReference type="SAM" id="SignalP"/>
    </source>
</evidence>
<keyword evidence="1" id="KW-0732">Signal</keyword>
<gene>
    <name evidence="2" type="ordered locus">Bcell_3822</name>
</gene>
<evidence type="ECO:0008006" key="4">
    <source>
        <dbReference type="Google" id="ProtNLM"/>
    </source>
</evidence>
<keyword evidence="3" id="KW-1185">Reference proteome</keyword>
<sequence precursor="true">MRKIFLLTTLLIFLAACSKTDGNIEDYVHFNHSVPEFDGYELALADVSPRKGNADSLSLYYYDESNIPSNRDTLSEAEKKEISEAYDIKAVYGSYSDYIYHRLHLYQQNKPFEDGLFGTIVTIDSHDFNYAKGDSDGEPILIVQTEYNDTFYRMILFLDDEATDDEIEEMIGSYFSVVFEYEKTSH</sequence>
<protein>
    <recommendedName>
        <fullName evidence="4">Lipoprotein</fullName>
    </recommendedName>
</protein>
<evidence type="ECO:0000313" key="3">
    <source>
        <dbReference type="Proteomes" id="UP000001401"/>
    </source>
</evidence>
<accession>E6TUQ9</accession>
<dbReference type="RefSeq" id="WP_013490392.1">
    <property type="nucleotide sequence ID" value="NC_014829.1"/>
</dbReference>
<dbReference type="AlphaFoldDB" id="E6TUQ9"/>
<dbReference type="Proteomes" id="UP000001401">
    <property type="component" value="Chromosome"/>
</dbReference>
<organism evidence="2 3">
    <name type="scientific">Evansella cellulosilytica (strain ATCC 21833 / DSM 2522 / FERM P-1141 / JCM 9156 / N-4)</name>
    <name type="common">Bacillus cellulosilyticus</name>
    <dbReference type="NCBI Taxonomy" id="649639"/>
    <lineage>
        <taxon>Bacteria</taxon>
        <taxon>Bacillati</taxon>
        <taxon>Bacillota</taxon>
        <taxon>Bacilli</taxon>
        <taxon>Bacillales</taxon>
        <taxon>Bacillaceae</taxon>
        <taxon>Evansella</taxon>
    </lineage>
</organism>
<name>E6TUQ9_EVAC2</name>
<reference evidence="2 3" key="1">
    <citation type="submission" date="2010-12" db="EMBL/GenBank/DDBJ databases">
        <title>Complete sequence of Bacillus cellulosilyticus DSM 2522.</title>
        <authorList>
            <consortium name="US DOE Joint Genome Institute"/>
            <person name="Lucas S."/>
            <person name="Copeland A."/>
            <person name="Lapidus A."/>
            <person name="Cheng J.-F."/>
            <person name="Bruce D."/>
            <person name="Goodwin L."/>
            <person name="Pitluck S."/>
            <person name="Chertkov O."/>
            <person name="Detter J.C."/>
            <person name="Han C."/>
            <person name="Tapia R."/>
            <person name="Land M."/>
            <person name="Hauser L."/>
            <person name="Jeffries C."/>
            <person name="Kyrpides N."/>
            <person name="Ivanova N."/>
            <person name="Mikhailova N."/>
            <person name="Brumm P."/>
            <person name="Mead D."/>
            <person name="Woyke T."/>
        </authorList>
    </citation>
    <scope>NUCLEOTIDE SEQUENCE [LARGE SCALE GENOMIC DNA]</scope>
    <source>
        <strain evidence="3">ATCC 21833 / DSM 2522 / FERM P-1141 / JCM 9156 / N-4</strain>
    </source>
</reference>
<dbReference type="KEGG" id="bco:Bcell_3822"/>
<dbReference type="HOGENOM" id="CLU_1451702_0_0_9"/>
<dbReference type="EMBL" id="CP002394">
    <property type="protein sequence ID" value="ADU32061.1"/>
    <property type="molecule type" value="Genomic_DNA"/>
</dbReference>
<proteinExistence type="predicted"/>